<name>A0A9D1RU23_9FIRM</name>
<reference evidence="4" key="1">
    <citation type="journal article" date="2021" name="PeerJ">
        <title>Extensive microbial diversity within the chicken gut microbiome revealed by metagenomics and culture.</title>
        <authorList>
            <person name="Gilroy R."/>
            <person name="Ravi A."/>
            <person name="Getino M."/>
            <person name="Pursley I."/>
            <person name="Horton D.L."/>
            <person name="Alikhan N.F."/>
            <person name="Baker D."/>
            <person name="Gharbi K."/>
            <person name="Hall N."/>
            <person name="Watson M."/>
            <person name="Adriaenssens E.M."/>
            <person name="Foster-Nyarko E."/>
            <person name="Jarju S."/>
            <person name="Secka A."/>
            <person name="Antonio M."/>
            <person name="Oren A."/>
            <person name="Chaudhuri R.R."/>
            <person name="La Ragione R."/>
            <person name="Hildebrand F."/>
            <person name="Pallen M.J."/>
        </authorList>
    </citation>
    <scope>NUCLEOTIDE SEQUENCE</scope>
    <source>
        <strain evidence="4">ChiGjej6B6-1540</strain>
    </source>
</reference>
<dbReference type="Pfam" id="PF14602">
    <property type="entry name" value="Hexapep_2"/>
    <property type="match status" value="2"/>
</dbReference>
<dbReference type="EMBL" id="DXGA01000094">
    <property type="protein sequence ID" value="HIW93744.1"/>
    <property type="molecule type" value="Genomic_DNA"/>
</dbReference>
<dbReference type="InterPro" id="IPR011004">
    <property type="entry name" value="Trimer_LpxA-like_sf"/>
</dbReference>
<dbReference type="PANTHER" id="PTHR23416">
    <property type="entry name" value="SIALIC ACID SYNTHASE-RELATED"/>
    <property type="match status" value="1"/>
</dbReference>
<gene>
    <name evidence="4" type="ORF">H9868_04300</name>
</gene>
<dbReference type="Gene3D" id="2.160.10.10">
    <property type="entry name" value="Hexapeptide repeat proteins"/>
    <property type="match status" value="1"/>
</dbReference>
<dbReference type="PROSITE" id="PS00101">
    <property type="entry name" value="HEXAPEP_TRANSFERASES"/>
    <property type="match status" value="1"/>
</dbReference>
<evidence type="ECO:0000256" key="2">
    <source>
        <dbReference type="ARBA" id="ARBA00022679"/>
    </source>
</evidence>
<dbReference type="InterPro" id="IPR001451">
    <property type="entry name" value="Hexapep"/>
</dbReference>
<comment type="caution">
    <text evidence="4">The sequence shown here is derived from an EMBL/GenBank/DDBJ whole genome shotgun (WGS) entry which is preliminary data.</text>
</comment>
<evidence type="ECO:0000256" key="3">
    <source>
        <dbReference type="ARBA" id="ARBA00022737"/>
    </source>
</evidence>
<sequence>MELEAFLRYMDSGTEVVACSEAHQCMSALSQQAIRLTMELNGHYHTPDEIVSLMEQITGRPVDRSFSLFPPFYTDCGKNLKIGKNVFFNSGVKIQDQGGVTIGDGTLLGHNVVLATLDHNLDPSRRGNLIPAPIHIGRRVWVGANATICKGVTIGDGAVIAAGAVVTTDVPENTVYGGVPARFIKKVQEEFRDDADRSIDADPGMG</sequence>
<keyword evidence="3" id="KW-0677">Repeat</keyword>
<dbReference type="GO" id="GO:0008374">
    <property type="term" value="F:O-acyltransferase activity"/>
    <property type="evidence" value="ECO:0007669"/>
    <property type="project" value="TreeGrafter"/>
</dbReference>
<comment type="similarity">
    <text evidence="1">Belongs to the transferase hexapeptide repeat family.</text>
</comment>
<dbReference type="InterPro" id="IPR051159">
    <property type="entry name" value="Hexapeptide_acetyltransf"/>
</dbReference>
<dbReference type="SUPFAM" id="SSF51161">
    <property type="entry name" value="Trimeric LpxA-like enzymes"/>
    <property type="match status" value="1"/>
</dbReference>
<accession>A0A9D1RU23</accession>
<reference evidence="4" key="2">
    <citation type="submission" date="2021-04" db="EMBL/GenBank/DDBJ databases">
        <authorList>
            <person name="Gilroy R."/>
        </authorList>
    </citation>
    <scope>NUCLEOTIDE SEQUENCE</scope>
    <source>
        <strain evidence="4">ChiGjej6B6-1540</strain>
    </source>
</reference>
<dbReference type="Proteomes" id="UP000824192">
    <property type="component" value="Unassembled WGS sequence"/>
</dbReference>
<evidence type="ECO:0000313" key="4">
    <source>
        <dbReference type="EMBL" id="HIW93744.1"/>
    </source>
</evidence>
<evidence type="ECO:0000256" key="1">
    <source>
        <dbReference type="ARBA" id="ARBA00007274"/>
    </source>
</evidence>
<proteinExistence type="inferred from homology"/>
<dbReference type="AlphaFoldDB" id="A0A9D1RU23"/>
<protein>
    <submittedName>
        <fullName evidence="4">Sugar O-acetyltransferase</fullName>
    </submittedName>
</protein>
<evidence type="ECO:0000313" key="5">
    <source>
        <dbReference type="Proteomes" id="UP000824192"/>
    </source>
</evidence>
<keyword evidence="2" id="KW-0808">Transferase</keyword>
<dbReference type="PANTHER" id="PTHR23416:SF23">
    <property type="entry name" value="ACETYLTRANSFERASE C18B11.09C-RELATED"/>
    <property type="match status" value="1"/>
</dbReference>
<organism evidence="4 5">
    <name type="scientific">Candidatus Flavonifractor merdipullorum</name>
    <dbReference type="NCBI Taxonomy" id="2838590"/>
    <lineage>
        <taxon>Bacteria</taxon>
        <taxon>Bacillati</taxon>
        <taxon>Bacillota</taxon>
        <taxon>Clostridia</taxon>
        <taxon>Eubacteriales</taxon>
        <taxon>Oscillospiraceae</taxon>
        <taxon>Flavonifractor</taxon>
    </lineage>
</organism>
<dbReference type="InterPro" id="IPR018357">
    <property type="entry name" value="Hexapep_transf_CS"/>
</dbReference>